<feature type="transmembrane region" description="Helical" evidence="7">
    <location>
        <begin position="21"/>
        <end position="47"/>
    </location>
</feature>
<evidence type="ECO:0000313" key="10">
    <source>
        <dbReference type="Proteomes" id="UP000247476"/>
    </source>
</evidence>
<feature type="transmembrane region" description="Helical" evidence="7">
    <location>
        <begin position="88"/>
        <end position="114"/>
    </location>
</feature>
<evidence type="ECO:0000256" key="6">
    <source>
        <dbReference type="ARBA" id="ARBA00023136"/>
    </source>
</evidence>
<evidence type="ECO:0000256" key="2">
    <source>
        <dbReference type="ARBA" id="ARBA00022448"/>
    </source>
</evidence>
<name>A0A2V5JZ00_9BACL</name>
<dbReference type="Pfam" id="PF07690">
    <property type="entry name" value="MFS_1"/>
    <property type="match status" value="1"/>
</dbReference>
<feature type="transmembrane region" description="Helical" evidence="7">
    <location>
        <begin position="53"/>
        <end position="76"/>
    </location>
</feature>
<comment type="caution">
    <text evidence="9">The sequence shown here is derived from an EMBL/GenBank/DDBJ whole genome shotgun (WGS) entry which is preliminary data.</text>
</comment>
<feature type="transmembrane region" description="Helical" evidence="7">
    <location>
        <begin position="380"/>
        <end position="399"/>
    </location>
</feature>
<proteinExistence type="predicted"/>
<feature type="transmembrane region" description="Helical" evidence="7">
    <location>
        <begin position="218"/>
        <end position="241"/>
    </location>
</feature>
<keyword evidence="3" id="KW-1003">Cell membrane</keyword>
<keyword evidence="5 7" id="KW-1133">Transmembrane helix</keyword>
<feature type="transmembrane region" description="Helical" evidence="7">
    <location>
        <begin position="285"/>
        <end position="304"/>
    </location>
</feature>
<evidence type="ECO:0000313" key="9">
    <source>
        <dbReference type="EMBL" id="PYI52145.1"/>
    </source>
</evidence>
<dbReference type="AlphaFoldDB" id="A0A2V5JZ00"/>
<dbReference type="GO" id="GO:0022857">
    <property type="term" value="F:transmembrane transporter activity"/>
    <property type="evidence" value="ECO:0007669"/>
    <property type="project" value="InterPro"/>
</dbReference>
<feature type="transmembrane region" description="Helical" evidence="7">
    <location>
        <begin position="146"/>
        <end position="168"/>
    </location>
</feature>
<dbReference type="EMBL" id="QJVJ01000010">
    <property type="protein sequence ID" value="PYI52145.1"/>
    <property type="molecule type" value="Genomic_DNA"/>
</dbReference>
<sequence>MNTSFSPPASRTEETGISGKWAIMALAISAFGIGTTEFVPVGLLASIAGDLSIGITSAGLLISGYAIGVALGAPVLTALTNRMSRKSLLVWLMILFIAGNAVAALSTSFPVLLAARFVTAFSHGVFFSIGSTIAVQLVAPEKKASAIAFMFTGLTVATVTGVPLGTFIGQTFGWRATFGGVALLGVVAIAAIALLIPRHLKPPMPVRFADMLRLVTNGRLLIGFAITALGYGGTFVAFTYLTPILQDVVQLSPSAVGIVLLGYGIAVAVGNEVGGRWANRNPVRALLSMFVIHAVVLVAMSFMIPFRVAGLAAVFLMGLFAFMNVPGLQLYVMQLAEKYVPSAVDVASAINIAAFNVGIAIGALAGGIVVDRIGLVHTPWIGGLMVAAAVLLTAVSAKLERN</sequence>
<dbReference type="PROSITE" id="PS50850">
    <property type="entry name" value="MFS"/>
    <property type="match status" value="1"/>
</dbReference>
<dbReference type="Gene3D" id="1.20.1250.20">
    <property type="entry name" value="MFS general substrate transporter like domains"/>
    <property type="match status" value="1"/>
</dbReference>
<protein>
    <submittedName>
        <fullName evidence="9">MFS sugar transporter</fullName>
    </submittedName>
</protein>
<feature type="domain" description="Major facilitator superfamily (MFS) profile" evidence="8">
    <location>
        <begin position="22"/>
        <end position="401"/>
    </location>
</feature>
<evidence type="ECO:0000256" key="4">
    <source>
        <dbReference type="ARBA" id="ARBA00022692"/>
    </source>
</evidence>
<dbReference type="InterPro" id="IPR011701">
    <property type="entry name" value="MFS"/>
</dbReference>
<feature type="transmembrane region" description="Helical" evidence="7">
    <location>
        <begin position="120"/>
        <end position="139"/>
    </location>
</feature>
<evidence type="ECO:0000256" key="7">
    <source>
        <dbReference type="SAM" id="Phobius"/>
    </source>
</evidence>
<dbReference type="InterPro" id="IPR050189">
    <property type="entry name" value="MFS_Efflux_Transporters"/>
</dbReference>
<evidence type="ECO:0000256" key="5">
    <source>
        <dbReference type="ARBA" id="ARBA00022989"/>
    </source>
</evidence>
<feature type="transmembrane region" description="Helical" evidence="7">
    <location>
        <begin position="253"/>
        <end position="273"/>
    </location>
</feature>
<evidence type="ECO:0000259" key="8">
    <source>
        <dbReference type="PROSITE" id="PS50850"/>
    </source>
</evidence>
<feature type="transmembrane region" description="Helical" evidence="7">
    <location>
        <begin position="310"/>
        <end position="332"/>
    </location>
</feature>
<dbReference type="Proteomes" id="UP000247476">
    <property type="component" value="Unassembled WGS sequence"/>
</dbReference>
<feature type="transmembrane region" description="Helical" evidence="7">
    <location>
        <begin position="174"/>
        <end position="197"/>
    </location>
</feature>
<keyword evidence="2" id="KW-0813">Transport</keyword>
<gene>
    <name evidence="9" type="ORF">DLM86_21960</name>
</gene>
<keyword evidence="6 7" id="KW-0472">Membrane</keyword>
<dbReference type="PANTHER" id="PTHR43124">
    <property type="entry name" value="PURINE EFFLUX PUMP PBUE"/>
    <property type="match status" value="1"/>
</dbReference>
<keyword evidence="9" id="KW-0762">Sugar transport</keyword>
<keyword evidence="10" id="KW-1185">Reference proteome</keyword>
<dbReference type="InterPro" id="IPR036259">
    <property type="entry name" value="MFS_trans_sf"/>
</dbReference>
<comment type="subcellular location">
    <subcellularLocation>
        <location evidence="1">Cell membrane</location>
        <topology evidence="1">Multi-pass membrane protein</topology>
    </subcellularLocation>
</comment>
<dbReference type="GO" id="GO:0005886">
    <property type="term" value="C:plasma membrane"/>
    <property type="evidence" value="ECO:0007669"/>
    <property type="project" value="UniProtKB-SubCell"/>
</dbReference>
<feature type="transmembrane region" description="Helical" evidence="7">
    <location>
        <begin position="344"/>
        <end position="368"/>
    </location>
</feature>
<dbReference type="SUPFAM" id="SSF103473">
    <property type="entry name" value="MFS general substrate transporter"/>
    <property type="match status" value="1"/>
</dbReference>
<dbReference type="OrthoDB" id="9788453at2"/>
<accession>A0A2V5JZ00</accession>
<reference evidence="9 10" key="1">
    <citation type="submission" date="2018-05" db="EMBL/GenBank/DDBJ databases">
        <title>Paenibacillus flagellatus sp. nov., isolated from selenium mineral soil.</title>
        <authorList>
            <person name="Dai X."/>
        </authorList>
    </citation>
    <scope>NUCLEOTIDE SEQUENCE [LARGE SCALE GENOMIC DNA]</scope>
    <source>
        <strain evidence="9 10">DXL2</strain>
    </source>
</reference>
<dbReference type="CDD" id="cd17324">
    <property type="entry name" value="MFS_NepI_like"/>
    <property type="match status" value="1"/>
</dbReference>
<dbReference type="PANTHER" id="PTHR43124:SF8">
    <property type="entry name" value="INNER MEMBRANE TRANSPORT PROTEIN YDHP"/>
    <property type="match status" value="1"/>
</dbReference>
<dbReference type="InterPro" id="IPR020846">
    <property type="entry name" value="MFS_dom"/>
</dbReference>
<keyword evidence="4 7" id="KW-0812">Transmembrane</keyword>
<evidence type="ECO:0000256" key="3">
    <source>
        <dbReference type="ARBA" id="ARBA00022475"/>
    </source>
</evidence>
<evidence type="ECO:0000256" key="1">
    <source>
        <dbReference type="ARBA" id="ARBA00004651"/>
    </source>
</evidence>
<organism evidence="9 10">
    <name type="scientific">Paenibacillus flagellatus</name>
    <dbReference type="NCBI Taxonomy" id="2211139"/>
    <lineage>
        <taxon>Bacteria</taxon>
        <taxon>Bacillati</taxon>
        <taxon>Bacillota</taxon>
        <taxon>Bacilli</taxon>
        <taxon>Bacillales</taxon>
        <taxon>Paenibacillaceae</taxon>
        <taxon>Paenibacillus</taxon>
    </lineage>
</organism>